<dbReference type="Gene3D" id="3.30.420.310">
    <property type="entry name" value="2-keto-3-deoxy-galactonokinase, C-terminal domain"/>
    <property type="match status" value="1"/>
</dbReference>
<dbReference type="RefSeq" id="WP_342882480.1">
    <property type="nucleotide sequence ID" value="NZ_JBBMQS010000012.1"/>
</dbReference>
<dbReference type="Proteomes" id="UP001461163">
    <property type="component" value="Unassembled WGS sequence"/>
</dbReference>
<name>A0ABU9SZL5_9ALTE</name>
<comment type="caution">
    <text evidence="1">The sequence shown here is derived from an EMBL/GenBank/DDBJ whole genome shotgun (WGS) entry which is preliminary data.</text>
</comment>
<dbReference type="Gene3D" id="3.30.420.300">
    <property type="entry name" value="2-keto-3-deoxy-galactonokinase, substrate binding domain"/>
    <property type="match status" value="1"/>
</dbReference>
<dbReference type="EMBL" id="JBBMQS010000012">
    <property type="protein sequence ID" value="MEM5499302.1"/>
    <property type="molecule type" value="Genomic_DNA"/>
</dbReference>
<keyword evidence="2" id="KW-1185">Reference proteome</keyword>
<gene>
    <name evidence="1" type="ORF">WNY77_17955</name>
</gene>
<reference evidence="1 2" key="1">
    <citation type="submission" date="2024-03" db="EMBL/GenBank/DDBJ databases">
        <title>Community enrichment and isolation of bacterial strains for fucoidan degradation.</title>
        <authorList>
            <person name="Sichert A."/>
        </authorList>
    </citation>
    <scope>NUCLEOTIDE SEQUENCE [LARGE SCALE GENOMIC DNA]</scope>
    <source>
        <strain evidence="1 2">AS12</strain>
    </source>
</reference>
<dbReference type="CDD" id="cd24012">
    <property type="entry name" value="ASKHA_NBD_KDGal-kinase"/>
    <property type="match status" value="1"/>
</dbReference>
<sequence>MIDFKRAALICVDWGSSNLRAYLIDGKGEVLARLQSDKGVLNFSAGEYGPELSTLLQPWLREKPVPVMLAGMVGSAQGWQDAGYVACPATLADLAENLCPVAPSTSKPLVNSDLRDEQFQSFIVPGVKGLSSFGQIDVMRGEEVQIFGALLATYPGAAQATEHASPLVCLPGTHSKWAQVSMTPKEPCALSATSIAHSSITQFSTYMTGELFALLNTHSILGKMYQHAYSADDKNSADMFDSKAFDEGVKTVRAPGSLLHKLFSARSKVLNKELQASGVHSYLSGMLIATEVFDMLSVYQPRDINTAVNTIEGVTQAEIILVGAPALSKLYQRVIASTPFNVRCVDAETASCLGILNIAKIAGKL</sequence>
<dbReference type="InterPro" id="IPR042257">
    <property type="entry name" value="DGOK_C"/>
</dbReference>
<evidence type="ECO:0000313" key="1">
    <source>
        <dbReference type="EMBL" id="MEM5499302.1"/>
    </source>
</evidence>
<organism evidence="1 2">
    <name type="scientific">Paraglaciecola mesophila</name>
    <dbReference type="NCBI Taxonomy" id="197222"/>
    <lineage>
        <taxon>Bacteria</taxon>
        <taxon>Pseudomonadati</taxon>
        <taxon>Pseudomonadota</taxon>
        <taxon>Gammaproteobacteria</taxon>
        <taxon>Alteromonadales</taxon>
        <taxon>Alteromonadaceae</taxon>
        <taxon>Paraglaciecola</taxon>
    </lineage>
</organism>
<dbReference type="InterPro" id="IPR042258">
    <property type="entry name" value="DGOK_N"/>
</dbReference>
<protein>
    <submittedName>
        <fullName evidence="1">2-dehydro-3-deoxygalactonokinase</fullName>
    </submittedName>
</protein>
<dbReference type="Pfam" id="PF05035">
    <property type="entry name" value="DGOK"/>
    <property type="match status" value="1"/>
</dbReference>
<evidence type="ECO:0000313" key="2">
    <source>
        <dbReference type="Proteomes" id="UP001461163"/>
    </source>
</evidence>
<dbReference type="InterPro" id="IPR007729">
    <property type="entry name" value="DGOK"/>
</dbReference>
<accession>A0ABU9SZL5</accession>
<proteinExistence type="predicted"/>